<dbReference type="Proteomes" id="UP000591735">
    <property type="component" value="Unassembled WGS sequence"/>
</dbReference>
<dbReference type="RefSeq" id="WP_183699492.1">
    <property type="nucleotide sequence ID" value="NZ_JACHFE010000001.1"/>
</dbReference>
<protein>
    <submittedName>
        <fullName evidence="9">Methyl-accepting chemotaxis protein</fullName>
    </submittedName>
</protein>
<dbReference type="InterPro" id="IPR004089">
    <property type="entry name" value="MCPsignal_dom"/>
</dbReference>
<dbReference type="PANTHER" id="PTHR32089:SF112">
    <property type="entry name" value="LYSOZYME-LIKE PROTEIN-RELATED"/>
    <property type="match status" value="1"/>
</dbReference>
<evidence type="ECO:0000313" key="9">
    <source>
        <dbReference type="EMBL" id="MBB5320069.1"/>
    </source>
</evidence>
<dbReference type="InterPro" id="IPR004090">
    <property type="entry name" value="Chemotax_Me-accpt_rcpt"/>
</dbReference>
<comment type="caution">
    <text evidence="9">The sequence shown here is derived from an EMBL/GenBank/DDBJ whole genome shotgun (WGS) entry which is preliminary data.</text>
</comment>
<dbReference type="GO" id="GO:0016020">
    <property type="term" value="C:membrane"/>
    <property type="evidence" value="ECO:0007669"/>
    <property type="project" value="UniProtKB-SubCell"/>
</dbReference>
<keyword evidence="4" id="KW-0472">Membrane</keyword>
<accession>A0A840U4L3</accession>
<evidence type="ECO:0000256" key="7">
    <source>
        <dbReference type="PROSITE-ProRule" id="PRU00284"/>
    </source>
</evidence>
<evidence type="ECO:0000313" key="10">
    <source>
        <dbReference type="Proteomes" id="UP000591735"/>
    </source>
</evidence>
<dbReference type="PANTHER" id="PTHR32089">
    <property type="entry name" value="METHYL-ACCEPTING CHEMOTAXIS PROTEIN MCPB"/>
    <property type="match status" value="1"/>
</dbReference>
<dbReference type="Gene3D" id="1.20.120.30">
    <property type="entry name" value="Aspartate receptor, ligand-binding domain"/>
    <property type="match status" value="1"/>
</dbReference>
<dbReference type="EMBL" id="JACHFE010000001">
    <property type="protein sequence ID" value="MBB5320069.1"/>
    <property type="molecule type" value="Genomic_DNA"/>
</dbReference>
<comment type="similarity">
    <text evidence="6">Belongs to the methyl-accepting chemotaxis (MCP) protein family.</text>
</comment>
<organism evidence="9 10">
    <name type="scientific">Marinobacter oulmenensis</name>
    <dbReference type="NCBI Taxonomy" id="643747"/>
    <lineage>
        <taxon>Bacteria</taxon>
        <taxon>Pseudomonadati</taxon>
        <taxon>Pseudomonadota</taxon>
        <taxon>Gammaproteobacteria</taxon>
        <taxon>Pseudomonadales</taxon>
        <taxon>Marinobacteraceae</taxon>
        <taxon>Marinobacter</taxon>
    </lineage>
</organism>
<dbReference type="PROSITE" id="PS50111">
    <property type="entry name" value="CHEMOTAXIS_TRANSDUC_2"/>
    <property type="match status" value="1"/>
</dbReference>
<keyword evidence="5 7" id="KW-0807">Transducer</keyword>
<keyword evidence="3" id="KW-1133">Transmembrane helix</keyword>
<dbReference type="AlphaFoldDB" id="A0A840U4L3"/>
<proteinExistence type="inferred from homology"/>
<dbReference type="SUPFAM" id="SSF58104">
    <property type="entry name" value="Methyl-accepting chemotaxis protein (MCP) signaling domain"/>
    <property type="match status" value="1"/>
</dbReference>
<evidence type="ECO:0000259" key="8">
    <source>
        <dbReference type="PROSITE" id="PS50111"/>
    </source>
</evidence>
<reference evidence="9 10" key="1">
    <citation type="submission" date="2020-08" db="EMBL/GenBank/DDBJ databases">
        <title>Genomic Encyclopedia of Type Strains, Phase IV (KMG-IV): sequencing the most valuable type-strain genomes for metagenomic binning, comparative biology and taxonomic classification.</title>
        <authorList>
            <person name="Goeker M."/>
        </authorList>
    </citation>
    <scope>NUCLEOTIDE SEQUENCE [LARGE SCALE GENOMIC DNA]</scope>
    <source>
        <strain evidence="9 10">DSM 22359</strain>
    </source>
</reference>
<gene>
    <name evidence="9" type="ORF">HNR38_000537</name>
</gene>
<dbReference type="SMART" id="SM00283">
    <property type="entry name" value="MA"/>
    <property type="match status" value="1"/>
</dbReference>
<dbReference type="GO" id="GO:0007165">
    <property type="term" value="P:signal transduction"/>
    <property type="evidence" value="ECO:0007669"/>
    <property type="project" value="UniProtKB-KW"/>
</dbReference>
<dbReference type="GO" id="GO:0006935">
    <property type="term" value="P:chemotaxis"/>
    <property type="evidence" value="ECO:0007669"/>
    <property type="project" value="InterPro"/>
</dbReference>
<keyword evidence="2" id="KW-0812">Transmembrane</keyword>
<evidence type="ECO:0000256" key="3">
    <source>
        <dbReference type="ARBA" id="ARBA00022989"/>
    </source>
</evidence>
<dbReference type="Gene3D" id="6.10.250.3200">
    <property type="match status" value="1"/>
</dbReference>
<name>A0A840U4L3_9GAMM</name>
<dbReference type="GO" id="GO:0004888">
    <property type="term" value="F:transmembrane signaling receptor activity"/>
    <property type="evidence" value="ECO:0007669"/>
    <property type="project" value="InterPro"/>
</dbReference>
<feature type="domain" description="Methyl-accepting transducer" evidence="8">
    <location>
        <begin position="60"/>
        <end position="275"/>
    </location>
</feature>
<evidence type="ECO:0000256" key="5">
    <source>
        <dbReference type="ARBA" id="ARBA00023224"/>
    </source>
</evidence>
<dbReference type="PRINTS" id="PR00260">
    <property type="entry name" value="CHEMTRNSDUCR"/>
</dbReference>
<evidence type="ECO:0000256" key="4">
    <source>
        <dbReference type="ARBA" id="ARBA00023136"/>
    </source>
</evidence>
<dbReference type="Pfam" id="PF00015">
    <property type="entry name" value="MCPsignal"/>
    <property type="match status" value="1"/>
</dbReference>
<keyword evidence="10" id="KW-1185">Reference proteome</keyword>
<evidence type="ECO:0000256" key="1">
    <source>
        <dbReference type="ARBA" id="ARBA00004370"/>
    </source>
</evidence>
<dbReference type="Pfam" id="PF13682">
    <property type="entry name" value="CZB"/>
    <property type="match status" value="1"/>
</dbReference>
<evidence type="ECO:0000256" key="6">
    <source>
        <dbReference type="ARBA" id="ARBA00029447"/>
    </source>
</evidence>
<dbReference type="InterPro" id="IPR025991">
    <property type="entry name" value="Chemoreceptor_zinc-bind_dom"/>
</dbReference>
<comment type="subcellular location">
    <subcellularLocation>
        <location evidence="1">Membrane</location>
    </subcellularLocation>
</comment>
<sequence>MKFWQNGRQVRVLEQELARVQGELAVATGHRNELNEKLAQETDAHARTRHELAINQRLMSGLGQFGHSLTELKASFGELSGLLGSRRADALTTRDESGRVRDSVAVLIQRLESSRESATHSVREMASLEQDTKSIDSLVGVIDGISDQTSLLALNASIEAARAGEHGRGFSVVASEVRNLASRAGEATLEIGEAIGRIRQQTSTVSGLSRNNSDEMEQLAVEANTARERLMVLIDLAGNSSTALDHAALLSEVELANLEELEIKLQVYQVLSGLSDAKAESLPAETECRLGQWYYQGVGKQQFAGQLDFSAIEEPHRQVHEYARQAVAAHHAGQPEDALKALERMERNNLDVMSRLRRLVASDGL</sequence>
<evidence type="ECO:0000256" key="2">
    <source>
        <dbReference type="ARBA" id="ARBA00022692"/>
    </source>
</evidence>